<dbReference type="RefSeq" id="WP_174682812.1">
    <property type="nucleotide sequence ID" value="NZ_JABUQZ010000003.1"/>
</dbReference>
<accession>A0ABX2LII7</accession>
<evidence type="ECO:0008006" key="4">
    <source>
        <dbReference type="Google" id="ProtNLM"/>
    </source>
</evidence>
<protein>
    <recommendedName>
        <fullName evidence="4">YgiT-type zinc finger domain-containing protein</fullName>
    </recommendedName>
</protein>
<evidence type="ECO:0000313" key="3">
    <source>
        <dbReference type="Proteomes" id="UP001016761"/>
    </source>
</evidence>
<proteinExistence type="predicted"/>
<dbReference type="Proteomes" id="UP001016761">
    <property type="component" value="Unassembled WGS sequence"/>
</dbReference>
<gene>
    <name evidence="2" type="ORF">HTZ84_22170</name>
</gene>
<organism evidence="2 3">
    <name type="scientific">Haloterrigena gelatinilytica</name>
    <dbReference type="NCBI Taxonomy" id="2741724"/>
    <lineage>
        <taxon>Archaea</taxon>
        <taxon>Methanobacteriati</taxon>
        <taxon>Methanobacteriota</taxon>
        <taxon>Stenosarchaea group</taxon>
        <taxon>Halobacteria</taxon>
        <taxon>Halobacteriales</taxon>
        <taxon>Natrialbaceae</taxon>
        <taxon>Haloterrigena</taxon>
    </lineage>
</organism>
<evidence type="ECO:0000256" key="1">
    <source>
        <dbReference type="SAM" id="MobiDB-lite"/>
    </source>
</evidence>
<feature type="region of interest" description="Disordered" evidence="1">
    <location>
        <begin position="58"/>
        <end position="79"/>
    </location>
</feature>
<dbReference type="EMBL" id="JABUQZ010000003">
    <property type="protein sequence ID" value="NUC74974.1"/>
    <property type="molecule type" value="Genomic_DNA"/>
</dbReference>
<name>A0ABX2LII7_9EURY</name>
<evidence type="ECO:0000313" key="2">
    <source>
        <dbReference type="EMBL" id="NUC74974.1"/>
    </source>
</evidence>
<keyword evidence="3" id="KW-1185">Reference proteome</keyword>
<reference evidence="2 3" key="1">
    <citation type="submission" date="2020-06" db="EMBL/GenBank/DDBJ databases">
        <title>Haloterrigena sp. nov., an extremely halophilic archaeon isolated from a saline sediment.</title>
        <authorList>
            <person name="Liu B.-B."/>
        </authorList>
    </citation>
    <scope>NUCLEOTIDE SEQUENCE [LARGE SCALE GENOMIC DNA]</scope>
    <source>
        <strain evidence="2 3">SYSU A558-1</strain>
    </source>
</reference>
<sequence length="79" mass="8587">MLCCEHCQSPKHLRITKSHTTVSNDHTQVLKIHEYLKCRECGLEGTATADLESETLDLSGGLVDSPERPRATPRVGGGA</sequence>
<comment type="caution">
    <text evidence="2">The sequence shown here is derived from an EMBL/GenBank/DDBJ whole genome shotgun (WGS) entry which is preliminary data.</text>
</comment>